<dbReference type="RefSeq" id="WP_073490134.1">
    <property type="nucleotide sequence ID" value="NZ_FQVN01000023.1"/>
</dbReference>
<reference evidence="3 4" key="1">
    <citation type="submission" date="2016-11" db="EMBL/GenBank/DDBJ databases">
        <authorList>
            <person name="Jaros S."/>
            <person name="Januszkiewicz K."/>
            <person name="Wedrychowicz H."/>
        </authorList>
    </citation>
    <scope>NUCLEOTIDE SEQUENCE [LARGE SCALE GENOMIC DNA]</scope>
    <source>
        <strain evidence="3 4">DSM 44523</strain>
    </source>
</reference>
<comment type="similarity">
    <text evidence="1">Belongs to the UPF0312 family.</text>
</comment>
<evidence type="ECO:0000259" key="2">
    <source>
        <dbReference type="SMART" id="SM00867"/>
    </source>
</evidence>
<accession>A0A1M5QB35</accession>
<dbReference type="OrthoDB" id="9811006at2"/>
<dbReference type="PANTHER" id="PTHR34406">
    <property type="entry name" value="PROTEIN YCEI"/>
    <property type="match status" value="1"/>
</dbReference>
<dbReference type="SUPFAM" id="SSF101874">
    <property type="entry name" value="YceI-like"/>
    <property type="match status" value="1"/>
</dbReference>
<dbReference type="Pfam" id="PF04264">
    <property type="entry name" value="YceI"/>
    <property type="match status" value="1"/>
</dbReference>
<dbReference type="Proteomes" id="UP000184501">
    <property type="component" value="Unassembled WGS sequence"/>
</dbReference>
<keyword evidence="4" id="KW-1185">Reference proteome</keyword>
<gene>
    <name evidence="3" type="ORF">SAMN05444320_1239</name>
</gene>
<dbReference type="EMBL" id="FQVN01000023">
    <property type="protein sequence ID" value="SHH11357.1"/>
    <property type="molecule type" value="Genomic_DNA"/>
</dbReference>
<sequence>MTTDSLPTTASTTPAPGRWVVDPTHSSVEFVVRHLFSRMRGRFNDYEGVVVIDEDPSRSTVEAVVRTGSVDTAIAARDEHLRGEEFLQADQFPEMRFRSTGVRLTGDDRGEIDGELEIRGVTRTVTLTVEHLGTAGDPWGGTKACLSAYTEIDREEFGVSGNSPLPAGGLLVGRTVRIELNVELTQEA</sequence>
<evidence type="ECO:0000313" key="4">
    <source>
        <dbReference type="Proteomes" id="UP000184501"/>
    </source>
</evidence>
<dbReference type="AlphaFoldDB" id="A0A1M5QB35"/>
<dbReference type="Gene3D" id="2.40.128.110">
    <property type="entry name" value="Lipid/polyisoprenoid-binding, YceI-like"/>
    <property type="match status" value="1"/>
</dbReference>
<dbReference type="InterPro" id="IPR007372">
    <property type="entry name" value="Lipid/polyisoprenoid-bd_YceI"/>
</dbReference>
<proteinExistence type="inferred from homology"/>
<dbReference type="STRING" id="2017.SAMN05444320_1239"/>
<evidence type="ECO:0000313" key="3">
    <source>
        <dbReference type="EMBL" id="SHH11357.1"/>
    </source>
</evidence>
<dbReference type="InterPro" id="IPR036761">
    <property type="entry name" value="TTHA0802/YceI-like_sf"/>
</dbReference>
<feature type="domain" description="Lipid/polyisoprenoid-binding YceI-like" evidence="2">
    <location>
        <begin position="18"/>
        <end position="185"/>
    </location>
</feature>
<dbReference type="SMART" id="SM00867">
    <property type="entry name" value="YceI"/>
    <property type="match status" value="1"/>
</dbReference>
<protein>
    <submittedName>
        <fullName evidence="3">Polyisoprenoid-binding protein YceI</fullName>
    </submittedName>
</protein>
<name>A0A1M5QB35_STRHI</name>
<dbReference type="PANTHER" id="PTHR34406:SF1">
    <property type="entry name" value="PROTEIN YCEI"/>
    <property type="match status" value="1"/>
</dbReference>
<evidence type="ECO:0000256" key="1">
    <source>
        <dbReference type="ARBA" id="ARBA00008812"/>
    </source>
</evidence>
<organism evidence="3 4">
    <name type="scientific">Streptoalloteichus hindustanus</name>
    <dbReference type="NCBI Taxonomy" id="2017"/>
    <lineage>
        <taxon>Bacteria</taxon>
        <taxon>Bacillati</taxon>
        <taxon>Actinomycetota</taxon>
        <taxon>Actinomycetes</taxon>
        <taxon>Pseudonocardiales</taxon>
        <taxon>Pseudonocardiaceae</taxon>
        <taxon>Streptoalloteichus</taxon>
    </lineage>
</organism>